<organism evidence="2 3">
    <name type="scientific">Citrullus colocynthis</name>
    <name type="common">colocynth</name>
    <dbReference type="NCBI Taxonomy" id="252529"/>
    <lineage>
        <taxon>Eukaryota</taxon>
        <taxon>Viridiplantae</taxon>
        <taxon>Streptophyta</taxon>
        <taxon>Embryophyta</taxon>
        <taxon>Tracheophyta</taxon>
        <taxon>Spermatophyta</taxon>
        <taxon>Magnoliopsida</taxon>
        <taxon>eudicotyledons</taxon>
        <taxon>Gunneridae</taxon>
        <taxon>Pentapetalae</taxon>
        <taxon>rosids</taxon>
        <taxon>fabids</taxon>
        <taxon>Cucurbitales</taxon>
        <taxon>Cucurbitaceae</taxon>
        <taxon>Benincaseae</taxon>
        <taxon>Citrullus</taxon>
    </lineage>
</organism>
<protein>
    <recommendedName>
        <fullName evidence="4">Wax synthase domain-containing protein</fullName>
    </recommendedName>
</protein>
<dbReference type="PANTHER" id="PTHR34542:SF1">
    <property type="entry name" value="OS08G0359900 PROTEIN"/>
    <property type="match status" value="1"/>
</dbReference>
<dbReference type="EMBL" id="OZ021744">
    <property type="protein sequence ID" value="CAK9311279.1"/>
    <property type="molecule type" value="Genomic_DNA"/>
</dbReference>
<gene>
    <name evidence="2" type="ORF">CITCOLO1_LOCUS2934</name>
</gene>
<keyword evidence="3" id="KW-1185">Reference proteome</keyword>
<accession>A0ABP0XSX7</accession>
<reference evidence="2 3" key="1">
    <citation type="submission" date="2024-03" db="EMBL/GenBank/DDBJ databases">
        <authorList>
            <person name="Gkanogiannis A."/>
            <person name="Becerra Lopez-Lavalle L."/>
        </authorList>
    </citation>
    <scope>NUCLEOTIDE SEQUENCE [LARGE SCALE GENOMIC DNA]</scope>
</reference>
<proteinExistence type="predicted"/>
<dbReference type="PANTHER" id="PTHR34542">
    <property type="entry name" value="OS08G0359900 PROTEIN"/>
    <property type="match status" value="1"/>
</dbReference>
<evidence type="ECO:0000256" key="1">
    <source>
        <dbReference type="SAM" id="MobiDB-lite"/>
    </source>
</evidence>
<evidence type="ECO:0008006" key="4">
    <source>
        <dbReference type="Google" id="ProtNLM"/>
    </source>
</evidence>
<feature type="region of interest" description="Disordered" evidence="1">
    <location>
        <begin position="43"/>
        <end position="68"/>
    </location>
</feature>
<name>A0ABP0XSX7_9ROSI</name>
<evidence type="ECO:0000313" key="2">
    <source>
        <dbReference type="EMBL" id="CAK9311279.1"/>
    </source>
</evidence>
<sequence>MASLLKFKLLPTHCGVAQSPTLSPRTSPLVHLRRRKTTLRMLLTRNSGRRSPRRRALPEKKRDDHKDFSRSNTLKDLFVSSPPYDGTDGDVHETTVAAPTRNVTPVCKEKEYGEVGSAGWNPGSPRPGWTGFRYKYLLRKTWRPVLAGIPENDNRCLYIYFLASLLHMWDTHWPLVWDTHRPLVCIVAYVSHVFACAHPMTPSRMHAHSTPFAHKHERWWVCMLGEHEPVHGVPWVLCGLFGFCGGL</sequence>
<evidence type="ECO:0000313" key="3">
    <source>
        <dbReference type="Proteomes" id="UP001642487"/>
    </source>
</evidence>
<feature type="compositionally biased region" description="Basic and acidic residues" evidence="1">
    <location>
        <begin position="56"/>
        <end position="68"/>
    </location>
</feature>
<dbReference type="Proteomes" id="UP001642487">
    <property type="component" value="Chromosome 10"/>
</dbReference>